<evidence type="ECO:0000313" key="2">
    <source>
        <dbReference type="Proteomes" id="UP001054252"/>
    </source>
</evidence>
<gene>
    <name evidence="1" type="ORF">SLEP1_g3382</name>
</gene>
<dbReference type="AlphaFoldDB" id="A0AAV5HPJ4"/>
<protein>
    <submittedName>
        <fullName evidence="1">Uncharacterized protein</fullName>
    </submittedName>
</protein>
<dbReference type="Proteomes" id="UP001054252">
    <property type="component" value="Unassembled WGS sequence"/>
</dbReference>
<sequence>MSPSKFPFALNSPPWILYFSLVWAMLNKRLGQWLSLVMSGGDKVGVFKASDNGKQETGKVASDEGLPLGSRRRVALAVYTLHL</sequence>
<keyword evidence="2" id="KW-1185">Reference proteome</keyword>
<proteinExistence type="predicted"/>
<evidence type="ECO:0000313" key="1">
    <source>
        <dbReference type="EMBL" id="GKU89216.1"/>
    </source>
</evidence>
<dbReference type="EMBL" id="BPVZ01000003">
    <property type="protein sequence ID" value="GKU89216.1"/>
    <property type="molecule type" value="Genomic_DNA"/>
</dbReference>
<organism evidence="1 2">
    <name type="scientific">Rubroshorea leprosula</name>
    <dbReference type="NCBI Taxonomy" id="152421"/>
    <lineage>
        <taxon>Eukaryota</taxon>
        <taxon>Viridiplantae</taxon>
        <taxon>Streptophyta</taxon>
        <taxon>Embryophyta</taxon>
        <taxon>Tracheophyta</taxon>
        <taxon>Spermatophyta</taxon>
        <taxon>Magnoliopsida</taxon>
        <taxon>eudicotyledons</taxon>
        <taxon>Gunneridae</taxon>
        <taxon>Pentapetalae</taxon>
        <taxon>rosids</taxon>
        <taxon>malvids</taxon>
        <taxon>Malvales</taxon>
        <taxon>Dipterocarpaceae</taxon>
        <taxon>Rubroshorea</taxon>
    </lineage>
</organism>
<accession>A0AAV5HPJ4</accession>
<name>A0AAV5HPJ4_9ROSI</name>
<reference evidence="1 2" key="1">
    <citation type="journal article" date="2021" name="Commun. Biol.">
        <title>The genome of Shorea leprosula (Dipterocarpaceae) highlights the ecological relevance of drought in aseasonal tropical rainforests.</title>
        <authorList>
            <person name="Ng K.K.S."/>
            <person name="Kobayashi M.J."/>
            <person name="Fawcett J.A."/>
            <person name="Hatakeyama M."/>
            <person name="Paape T."/>
            <person name="Ng C.H."/>
            <person name="Ang C.C."/>
            <person name="Tnah L.H."/>
            <person name="Lee C.T."/>
            <person name="Nishiyama T."/>
            <person name="Sese J."/>
            <person name="O'Brien M.J."/>
            <person name="Copetti D."/>
            <person name="Mohd Noor M.I."/>
            <person name="Ong R.C."/>
            <person name="Putra M."/>
            <person name="Sireger I.Z."/>
            <person name="Indrioko S."/>
            <person name="Kosugi Y."/>
            <person name="Izuno A."/>
            <person name="Isagi Y."/>
            <person name="Lee S.L."/>
            <person name="Shimizu K.K."/>
        </authorList>
    </citation>
    <scope>NUCLEOTIDE SEQUENCE [LARGE SCALE GENOMIC DNA]</scope>
    <source>
        <strain evidence="1">214</strain>
    </source>
</reference>
<comment type="caution">
    <text evidence="1">The sequence shown here is derived from an EMBL/GenBank/DDBJ whole genome shotgun (WGS) entry which is preliminary data.</text>
</comment>